<keyword evidence="2" id="KW-1185">Reference proteome</keyword>
<sequence length="103" mass="11291">GVTGVGSFDQTPRVAGVEDLYDTNRRENVVNCKIVRNQGLDVIIIKCPKSSACSARVPIRRRRKVRPYTLQHCFPAAFTLSDQAVIFLRALGIACGEIGALEC</sequence>
<accession>A0A2H5Q7D8</accession>
<name>A0A2H5Q7D8_CITUN</name>
<comment type="caution">
    <text evidence="1">The sequence shown here is derived from an EMBL/GenBank/DDBJ whole genome shotgun (WGS) entry which is preliminary data.</text>
</comment>
<organism evidence="1 2">
    <name type="scientific">Citrus unshiu</name>
    <name type="common">Satsuma mandarin</name>
    <name type="synonym">Citrus nobilis var. unshiu</name>
    <dbReference type="NCBI Taxonomy" id="55188"/>
    <lineage>
        <taxon>Eukaryota</taxon>
        <taxon>Viridiplantae</taxon>
        <taxon>Streptophyta</taxon>
        <taxon>Embryophyta</taxon>
        <taxon>Tracheophyta</taxon>
        <taxon>Spermatophyta</taxon>
        <taxon>Magnoliopsida</taxon>
        <taxon>eudicotyledons</taxon>
        <taxon>Gunneridae</taxon>
        <taxon>Pentapetalae</taxon>
        <taxon>rosids</taxon>
        <taxon>malvids</taxon>
        <taxon>Sapindales</taxon>
        <taxon>Rutaceae</taxon>
        <taxon>Aurantioideae</taxon>
        <taxon>Citrus</taxon>
    </lineage>
</organism>
<gene>
    <name evidence="1" type="ORF">CUMW_202950</name>
</gene>
<evidence type="ECO:0000313" key="1">
    <source>
        <dbReference type="EMBL" id="GAY60556.1"/>
    </source>
</evidence>
<evidence type="ECO:0000313" key="2">
    <source>
        <dbReference type="Proteomes" id="UP000236630"/>
    </source>
</evidence>
<protein>
    <submittedName>
        <fullName evidence="1">Uncharacterized protein</fullName>
    </submittedName>
</protein>
<dbReference type="AlphaFoldDB" id="A0A2H5Q7D8"/>
<feature type="non-terminal residue" evidence="1">
    <location>
        <position position="1"/>
    </location>
</feature>
<dbReference type="EMBL" id="BDQV01000239">
    <property type="protein sequence ID" value="GAY60556.1"/>
    <property type="molecule type" value="Genomic_DNA"/>
</dbReference>
<reference evidence="1 2" key="1">
    <citation type="journal article" date="2017" name="Front. Genet.">
        <title>Draft sequencing of the heterozygous diploid genome of Satsuma (Citrus unshiu Marc.) using a hybrid assembly approach.</title>
        <authorList>
            <person name="Shimizu T."/>
            <person name="Tanizawa Y."/>
            <person name="Mochizuki T."/>
            <person name="Nagasaki H."/>
            <person name="Yoshioka T."/>
            <person name="Toyoda A."/>
            <person name="Fujiyama A."/>
            <person name="Kaminuma E."/>
            <person name="Nakamura Y."/>
        </authorList>
    </citation>
    <scope>NUCLEOTIDE SEQUENCE [LARGE SCALE GENOMIC DNA]</scope>
    <source>
        <strain evidence="2">cv. Miyagawa wase</strain>
    </source>
</reference>
<proteinExistence type="predicted"/>
<dbReference type="Proteomes" id="UP000236630">
    <property type="component" value="Unassembled WGS sequence"/>
</dbReference>